<gene>
    <name evidence="2" type="ORF">BB561_005578</name>
</gene>
<feature type="signal peptide" evidence="1">
    <location>
        <begin position="1"/>
        <end position="25"/>
    </location>
</feature>
<keyword evidence="1" id="KW-0732">Signal</keyword>
<keyword evidence="3" id="KW-1185">Reference proteome</keyword>
<dbReference type="EMBL" id="MBFR01000343">
    <property type="protein sequence ID" value="PVU89036.1"/>
    <property type="molecule type" value="Genomic_DNA"/>
</dbReference>
<protein>
    <submittedName>
        <fullName evidence="2">Uncharacterized protein</fullName>
    </submittedName>
</protein>
<proteinExistence type="predicted"/>
<evidence type="ECO:0000313" key="2">
    <source>
        <dbReference type="EMBL" id="PVU89036.1"/>
    </source>
</evidence>
<comment type="caution">
    <text evidence="2">The sequence shown here is derived from an EMBL/GenBank/DDBJ whole genome shotgun (WGS) entry which is preliminary data.</text>
</comment>
<feature type="chain" id="PRO_5015520054" evidence="1">
    <location>
        <begin position="26"/>
        <end position="193"/>
    </location>
</feature>
<dbReference type="OrthoDB" id="5593164at2759"/>
<dbReference type="AlphaFoldDB" id="A0A2T9Y9N6"/>
<sequence length="193" mass="22852">MLNIIIKKFVLCFLFFFFEIQLSCNVLNEWESHSWDERYQLSNYFCCDISNRGPCRYGIVETSAHTLKAIAVAEDGVFEQIKYKIQTEYTNMKTFQMKIDMDVQPGTCKYIDLETVRVERVAEAECCRWAIFWSCGRNIVRWHYTKSNAYYKMMQVEWRNGRAGRGAPIEVHRFPVIPNRQDPAELIKLESKD</sequence>
<evidence type="ECO:0000313" key="3">
    <source>
        <dbReference type="Proteomes" id="UP000245383"/>
    </source>
</evidence>
<organism evidence="2 3">
    <name type="scientific">Smittium simulii</name>
    <dbReference type="NCBI Taxonomy" id="133385"/>
    <lineage>
        <taxon>Eukaryota</taxon>
        <taxon>Fungi</taxon>
        <taxon>Fungi incertae sedis</taxon>
        <taxon>Zoopagomycota</taxon>
        <taxon>Kickxellomycotina</taxon>
        <taxon>Harpellomycetes</taxon>
        <taxon>Harpellales</taxon>
        <taxon>Legeriomycetaceae</taxon>
        <taxon>Smittium</taxon>
    </lineage>
</organism>
<name>A0A2T9Y9N6_9FUNG</name>
<evidence type="ECO:0000256" key="1">
    <source>
        <dbReference type="SAM" id="SignalP"/>
    </source>
</evidence>
<accession>A0A2T9Y9N6</accession>
<dbReference type="Proteomes" id="UP000245383">
    <property type="component" value="Unassembled WGS sequence"/>
</dbReference>
<reference evidence="2 3" key="1">
    <citation type="journal article" date="2018" name="MBio">
        <title>Comparative Genomics Reveals the Core Gene Toolbox for the Fungus-Insect Symbiosis.</title>
        <authorList>
            <person name="Wang Y."/>
            <person name="Stata M."/>
            <person name="Wang W."/>
            <person name="Stajich J.E."/>
            <person name="White M.M."/>
            <person name="Moncalvo J.M."/>
        </authorList>
    </citation>
    <scope>NUCLEOTIDE SEQUENCE [LARGE SCALE GENOMIC DNA]</scope>
    <source>
        <strain evidence="2 3">SWE-8-4</strain>
    </source>
</reference>